<dbReference type="Proteomes" id="UP001219518">
    <property type="component" value="Unassembled WGS sequence"/>
</dbReference>
<comment type="caution">
    <text evidence="6">The sequence shown here is derived from an EMBL/GenBank/DDBJ whole genome shotgun (WGS) entry which is preliminary data.</text>
</comment>
<keyword evidence="2 4" id="KW-0833">Ubl conjugation pathway</keyword>
<dbReference type="GO" id="GO:0016740">
    <property type="term" value="F:transferase activity"/>
    <property type="evidence" value="ECO:0007669"/>
    <property type="project" value="UniProtKB-KW"/>
</dbReference>
<keyword evidence="7" id="KW-1185">Reference proteome</keyword>
<sequence>MLNHPEIVLKDIARLAKSTSDIFPLDGSDMTSIKAAIAGKVGTPFEGGMFSVTISIPTEYPFKYPKFHIKDKIFHPNVHPYDGRVCVDLLKEKWSPSITLYAACEVIQALMGEPNPDSPLNVDAACVHSYPPYEEMIQQVTELNGSKKAAIKLLTAASWDVEVACNQVI</sequence>
<feature type="domain" description="UBC core" evidence="5">
    <location>
        <begin position="1"/>
        <end position="149"/>
    </location>
</feature>
<name>A0AAE1HT67_9NEOP</name>
<evidence type="ECO:0000256" key="1">
    <source>
        <dbReference type="ARBA" id="ARBA00022679"/>
    </source>
</evidence>
<feature type="active site" description="Glycyl thioester intermediate" evidence="3">
    <location>
        <position position="86"/>
    </location>
</feature>
<reference evidence="6" key="1">
    <citation type="submission" date="2021-07" db="EMBL/GenBank/DDBJ databases">
        <authorList>
            <person name="Catto M.A."/>
            <person name="Jacobson A."/>
            <person name="Kennedy G."/>
            <person name="Labadie P."/>
            <person name="Hunt B.G."/>
            <person name="Srinivasan R."/>
        </authorList>
    </citation>
    <scope>NUCLEOTIDE SEQUENCE</scope>
    <source>
        <strain evidence="6">PL_HMW_Pooled</strain>
        <tissue evidence="6">Head</tissue>
    </source>
</reference>
<dbReference type="PANTHER" id="PTHR24067">
    <property type="entry name" value="UBIQUITIN-CONJUGATING ENZYME E2"/>
    <property type="match status" value="1"/>
</dbReference>
<dbReference type="InterPro" id="IPR023313">
    <property type="entry name" value="UBQ-conjugating_AS"/>
</dbReference>
<evidence type="ECO:0000313" key="6">
    <source>
        <dbReference type="EMBL" id="KAK3926371.1"/>
    </source>
</evidence>
<dbReference type="SUPFAM" id="SSF54495">
    <property type="entry name" value="UBC-like"/>
    <property type="match status" value="1"/>
</dbReference>
<keyword evidence="4" id="KW-0067">ATP-binding</keyword>
<comment type="similarity">
    <text evidence="4">Belongs to the ubiquitin-conjugating enzyme family.</text>
</comment>
<organism evidence="6 7">
    <name type="scientific">Frankliniella fusca</name>
    <dbReference type="NCBI Taxonomy" id="407009"/>
    <lineage>
        <taxon>Eukaryota</taxon>
        <taxon>Metazoa</taxon>
        <taxon>Ecdysozoa</taxon>
        <taxon>Arthropoda</taxon>
        <taxon>Hexapoda</taxon>
        <taxon>Insecta</taxon>
        <taxon>Pterygota</taxon>
        <taxon>Neoptera</taxon>
        <taxon>Paraneoptera</taxon>
        <taxon>Thysanoptera</taxon>
        <taxon>Terebrantia</taxon>
        <taxon>Thripoidea</taxon>
        <taxon>Thripidae</taxon>
        <taxon>Frankliniella</taxon>
    </lineage>
</organism>
<evidence type="ECO:0000256" key="2">
    <source>
        <dbReference type="ARBA" id="ARBA00022786"/>
    </source>
</evidence>
<reference evidence="6" key="2">
    <citation type="journal article" date="2023" name="BMC Genomics">
        <title>Pest status, molecular evolution, and epigenetic factors derived from the genome assembly of Frankliniella fusca, a thysanopteran phytovirus vector.</title>
        <authorList>
            <person name="Catto M.A."/>
            <person name="Labadie P.E."/>
            <person name="Jacobson A.L."/>
            <person name="Kennedy G.G."/>
            <person name="Srinivasan R."/>
            <person name="Hunt B.G."/>
        </authorList>
    </citation>
    <scope>NUCLEOTIDE SEQUENCE</scope>
    <source>
        <strain evidence="6">PL_HMW_Pooled</strain>
    </source>
</reference>
<evidence type="ECO:0000313" key="7">
    <source>
        <dbReference type="Proteomes" id="UP001219518"/>
    </source>
</evidence>
<accession>A0AAE1HT67</accession>
<dbReference type="InterPro" id="IPR016135">
    <property type="entry name" value="UBQ-conjugating_enzyme/RWD"/>
</dbReference>
<dbReference type="EMBL" id="JAHWGI010001255">
    <property type="protein sequence ID" value="KAK3926371.1"/>
    <property type="molecule type" value="Genomic_DNA"/>
</dbReference>
<keyword evidence="1" id="KW-0808">Transferase</keyword>
<evidence type="ECO:0000259" key="5">
    <source>
        <dbReference type="PROSITE" id="PS50127"/>
    </source>
</evidence>
<protein>
    <submittedName>
        <fullName evidence="6">Protein PEROXIN-4</fullName>
    </submittedName>
</protein>
<dbReference type="Pfam" id="PF00179">
    <property type="entry name" value="UQ_con"/>
    <property type="match status" value="1"/>
</dbReference>
<dbReference type="Gene3D" id="3.10.110.10">
    <property type="entry name" value="Ubiquitin Conjugating Enzyme"/>
    <property type="match status" value="1"/>
</dbReference>
<dbReference type="PROSITE" id="PS00183">
    <property type="entry name" value="UBC_1"/>
    <property type="match status" value="1"/>
</dbReference>
<proteinExistence type="inferred from homology"/>
<evidence type="ECO:0000256" key="4">
    <source>
        <dbReference type="RuleBase" id="RU362109"/>
    </source>
</evidence>
<dbReference type="GO" id="GO:0005524">
    <property type="term" value="F:ATP binding"/>
    <property type="evidence" value="ECO:0007669"/>
    <property type="project" value="UniProtKB-UniRule"/>
</dbReference>
<keyword evidence="4" id="KW-0547">Nucleotide-binding</keyword>
<dbReference type="PROSITE" id="PS50127">
    <property type="entry name" value="UBC_2"/>
    <property type="match status" value="1"/>
</dbReference>
<dbReference type="SMART" id="SM00212">
    <property type="entry name" value="UBCc"/>
    <property type="match status" value="1"/>
</dbReference>
<dbReference type="InterPro" id="IPR050113">
    <property type="entry name" value="Ub_conjugating_enzyme"/>
</dbReference>
<evidence type="ECO:0000256" key="3">
    <source>
        <dbReference type="PROSITE-ProRule" id="PRU10133"/>
    </source>
</evidence>
<gene>
    <name evidence="6" type="ORF">KUF71_000441</name>
</gene>
<dbReference type="InterPro" id="IPR000608">
    <property type="entry name" value="UBC"/>
</dbReference>
<dbReference type="AlphaFoldDB" id="A0AAE1HT67"/>